<dbReference type="PANTHER" id="PTHR40252:SF2">
    <property type="entry name" value="BLR0328 PROTEIN"/>
    <property type="match status" value="1"/>
</dbReference>
<sequence>MTAAPPQAVLTAYSDARDEQVAARQIAESLIHPHLGFVLFFCSIEYDLDRLAGALNGEFQNLPLCGCTSAGEITARGYDRNTLVAIGFDARFFSAGHHLIEHMDGFGLLDAQQLTDGLLTQCRERARGLTPNEDNTFVLTLLDGLSVNEEIVIATLNAALGSIPSFGGSAGDDYRLAQTYVYCDGRFYSDAAIVVMISTVLDFEVFSTHHLHPSTPKLVVTAADAERRVVHELDAEPAALAYARLVGVSVEQLDDVVFARYPLAVRINDHYYARAIQKANRDMSLSFYCAVENGIVLTAMRNASLHDNLTNTLDDIESRLGPPWVVIGCDCCLRRAELEADDEIPQASALLRQHRVVGFCTYGEQYNGMHINHTLTGVVIGRKESPGAILDVSSETAQRMDVGDG</sequence>
<accession>A0ABT2R3S1</accession>
<dbReference type="PANTHER" id="PTHR40252">
    <property type="entry name" value="BLR0328 PROTEIN"/>
    <property type="match status" value="1"/>
</dbReference>
<evidence type="ECO:0008006" key="5">
    <source>
        <dbReference type="Google" id="ProtNLM"/>
    </source>
</evidence>
<dbReference type="InterPro" id="IPR013702">
    <property type="entry name" value="FIST_domain_N"/>
</dbReference>
<keyword evidence="4" id="KW-1185">Reference proteome</keyword>
<evidence type="ECO:0000313" key="3">
    <source>
        <dbReference type="EMBL" id="MCU5784432.1"/>
    </source>
</evidence>
<evidence type="ECO:0000259" key="2">
    <source>
        <dbReference type="SMART" id="SM01204"/>
    </source>
</evidence>
<dbReference type="NCBIfam" id="NF041558">
    <property type="entry name" value="NosP"/>
    <property type="match status" value="1"/>
</dbReference>
<reference evidence="3" key="1">
    <citation type="submission" date="2012-09" db="EMBL/GenBank/DDBJ databases">
        <title>Genome Sequence of alkane-degrading Bacterium Alcanivorax balearicus MACL04.</title>
        <authorList>
            <person name="Lai Q."/>
            <person name="Shao Z."/>
        </authorList>
    </citation>
    <scope>NUCLEOTIDE SEQUENCE</scope>
    <source>
        <strain evidence="3">MACL04</strain>
    </source>
</reference>
<dbReference type="SMART" id="SM00897">
    <property type="entry name" value="FIST"/>
    <property type="match status" value="1"/>
</dbReference>
<evidence type="ECO:0000313" key="4">
    <source>
        <dbReference type="Proteomes" id="UP001064106"/>
    </source>
</evidence>
<dbReference type="Pfam" id="PF08495">
    <property type="entry name" value="FIST"/>
    <property type="match status" value="1"/>
</dbReference>
<name>A0ABT2R3S1_9GAMM</name>
<protein>
    <recommendedName>
        <fullName evidence="5">GfdT protein</fullName>
    </recommendedName>
</protein>
<dbReference type="EMBL" id="ARXS01000031">
    <property type="protein sequence ID" value="MCU5784432.1"/>
    <property type="molecule type" value="Genomic_DNA"/>
</dbReference>
<evidence type="ECO:0000259" key="1">
    <source>
        <dbReference type="SMART" id="SM00897"/>
    </source>
</evidence>
<dbReference type="Proteomes" id="UP001064106">
    <property type="component" value="Unassembled WGS sequence"/>
</dbReference>
<dbReference type="RefSeq" id="WP_240342637.1">
    <property type="nucleotide sequence ID" value="NZ_ARXS01000031.1"/>
</dbReference>
<dbReference type="Pfam" id="PF10442">
    <property type="entry name" value="FIST_C"/>
    <property type="match status" value="1"/>
</dbReference>
<organism evidence="3 4">
    <name type="scientific">Alloalcanivorax balearicus MACL04</name>
    <dbReference type="NCBI Taxonomy" id="1177182"/>
    <lineage>
        <taxon>Bacteria</taxon>
        <taxon>Pseudomonadati</taxon>
        <taxon>Pseudomonadota</taxon>
        <taxon>Gammaproteobacteria</taxon>
        <taxon>Oceanospirillales</taxon>
        <taxon>Alcanivoracaceae</taxon>
        <taxon>Alloalcanivorax</taxon>
    </lineage>
</organism>
<feature type="domain" description="FIST" evidence="1">
    <location>
        <begin position="34"/>
        <end position="237"/>
    </location>
</feature>
<feature type="domain" description="FIST C-domain" evidence="2">
    <location>
        <begin position="238"/>
        <end position="368"/>
    </location>
</feature>
<dbReference type="InterPro" id="IPR019494">
    <property type="entry name" value="FIST_C"/>
</dbReference>
<gene>
    <name evidence="3" type="ORF">MA04_03732</name>
</gene>
<comment type="caution">
    <text evidence="3">The sequence shown here is derived from an EMBL/GenBank/DDBJ whole genome shotgun (WGS) entry which is preliminary data.</text>
</comment>
<proteinExistence type="predicted"/>
<dbReference type="SMART" id="SM01204">
    <property type="entry name" value="FIST_C"/>
    <property type="match status" value="1"/>
</dbReference>